<dbReference type="GO" id="GO:0009190">
    <property type="term" value="P:cyclic nucleotide biosynthetic process"/>
    <property type="evidence" value="ECO:0007669"/>
    <property type="project" value="InterPro"/>
</dbReference>
<organism evidence="3 4">
    <name type="scientific">Nocardioides gansuensis</name>
    <dbReference type="NCBI Taxonomy" id="2138300"/>
    <lineage>
        <taxon>Bacteria</taxon>
        <taxon>Bacillati</taxon>
        <taxon>Actinomycetota</taxon>
        <taxon>Actinomycetes</taxon>
        <taxon>Propionibacteriales</taxon>
        <taxon>Nocardioidaceae</taxon>
        <taxon>Nocardioides</taxon>
    </lineage>
</organism>
<dbReference type="Gene3D" id="3.30.70.1230">
    <property type="entry name" value="Nucleotide cyclase"/>
    <property type="match status" value="1"/>
</dbReference>
<evidence type="ECO:0000259" key="2">
    <source>
        <dbReference type="PROSITE" id="PS50125"/>
    </source>
</evidence>
<dbReference type="InterPro" id="IPR050697">
    <property type="entry name" value="Adenylyl/Guanylyl_Cyclase_3/4"/>
</dbReference>
<dbReference type="EMBL" id="QDGZ01000003">
    <property type="protein sequence ID" value="PVG83407.1"/>
    <property type="molecule type" value="Genomic_DNA"/>
</dbReference>
<dbReference type="OrthoDB" id="368920at2"/>
<evidence type="ECO:0000313" key="4">
    <source>
        <dbReference type="Proteomes" id="UP000246018"/>
    </source>
</evidence>
<dbReference type="InterPro" id="IPR001054">
    <property type="entry name" value="A/G_cyclase"/>
</dbReference>
<feature type="domain" description="Guanylate cyclase" evidence="2">
    <location>
        <begin position="106"/>
        <end position="235"/>
    </location>
</feature>
<dbReference type="GO" id="GO:0004016">
    <property type="term" value="F:adenylate cyclase activity"/>
    <property type="evidence" value="ECO:0007669"/>
    <property type="project" value="UniProtKB-ARBA"/>
</dbReference>
<evidence type="ECO:0000313" key="3">
    <source>
        <dbReference type="EMBL" id="PVG83407.1"/>
    </source>
</evidence>
<protein>
    <submittedName>
        <fullName evidence="3">Adenylate/guanylate cyclase domain-containing protein</fullName>
    </submittedName>
</protein>
<dbReference type="SUPFAM" id="SSF55073">
    <property type="entry name" value="Nucleotide cyclase"/>
    <property type="match status" value="1"/>
</dbReference>
<dbReference type="CDD" id="cd07302">
    <property type="entry name" value="CHD"/>
    <property type="match status" value="1"/>
</dbReference>
<dbReference type="PANTHER" id="PTHR43081:SF1">
    <property type="entry name" value="ADENYLATE CYCLASE, TERMINAL-DIFFERENTIATION SPECIFIC"/>
    <property type="match status" value="1"/>
</dbReference>
<comment type="similarity">
    <text evidence="1">Belongs to the adenylyl cyclase class-3 family.</text>
</comment>
<sequence length="286" mass="29926">MARSGRAPGPWGRRTIEVVTDRGPTLDQIRAMLTGDSPILAAQRKRFRHLPSDPRCKLCMVPFRGLGAVAMKHMGYGQSPGNPSMCSKCISAMRARGVTGLEIPVTLVFSDVRGSTSLGERMRPKEFREFLGHFYDLATHAIIEHDGIIDKFVGDEVIGLFFGGISGPDHTAAGIAAGMDLAERAARPDATPMGPIPAGTGVHTGDAFVGATSLGDAVEDFTALGDTVNTTARLAASAAAGEVLISVPAAEAAGHSSEGLERRSLTVRGRSQPVEVIVERAGVAAA</sequence>
<keyword evidence="4" id="KW-1185">Reference proteome</keyword>
<dbReference type="PROSITE" id="PS50125">
    <property type="entry name" value="GUANYLATE_CYCLASE_2"/>
    <property type="match status" value="1"/>
</dbReference>
<dbReference type="AlphaFoldDB" id="A0A2T8FCG8"/>
<proteinExistence type="inferred from homology"/>
<gene>
    <name evidence="3" type="ORF">DDE18_08960</name>
</gene>
<comment type="caution">
    <text evidence="3">The sequence shown here is derived from an EMBL/GenBank/DDBJ whole genome shotgun (WGS) entry which is preliminary data.</text>
</comment>
<reference evidence="3 4" key="1">
    <citation type="submission" date="2018-04" db="EMBL/GenBank/DDBJ databases">
        <title>Genome of Nocardioides gansuensis WSJ-1.</title>
        <authorList>
            <person name="Wu S."/>
            <person name="Wang G."/>
        </authorList>
    </citation>
    <scope>NUCLEOTIDE SEQUENCE [LARGE SCALE GENOMIC DNA]</scope>
    <source>
        <strain evidence="3 4">WSJ-1</strain>
    </source>
</reference>
<dbReference type="InterPro" id="IPR029787">
    <property type="entry name" value="Nucleotide_cyclase"/>
</dbReference>
<dbReference type="SMART" id="SM00044">
    <property type="entry name" value="CYCc"/>
    <property type="match status" value="1"/>
</dbReference>
<dbReference type="PANTHER" id="PTHR43081">
    <property type="entry name" value="ADENYLATE CYCLASE, TERMINAL-DIFFERENTIATION SPECIFIC-RELATED"/>
    <property type="match status" value="1"/>
</dbReference>
<name>A0A2T8FCG8_9ACTN</name>
<dbReference type="GO" id="GO:0035556">
    <property type="term" value="P:intracellular signal transduction"/>
    <property type="evidence" value="ECO:0007669"/>
    <property type="project" value="InterPro"/>
</dbReference>
<accession>A0A2T8FCG8</accession>
<evidence type="ECO:0000256" key="1">
    <source>
        <dbReference type="ARBA" id="ARBA00005381"/>
    </source>
</evidence>
<dbReference type="Proteomes" id="UP000246018">
    <property type="component" value="Unassembled WGS sequence"/>
</dbReference>
<dbReference type="Pfam" id="PF00211">
    <property type="entry name" value="Guanylate_cyc"/>
    <property type="match status" value="1"/>
</dbReference>